<dbReference type="GO" id="GO:0031012">
    <property type="term" value="C:extracellular matrix"/>
    <property type="evidence" value="ECO:0007669"/>
    <property type="project" value="TreeGrafter"/>
</dbReference>
<dbReference type="GO" id="GO:0005615">
    <property type="term" value="C:extracellular space"/>
    <property type="evidence" value="ECO:0007669"/>
    <property type="project" value="TreeGrafter"/>
</dbReference>
<dbReference type="GO" id="GO:0042302">
    <property type="term" value="F:structural constituent of cuticle"/>
    <property type="evidence" value="ECO:0007669"/>
    <property type="project" value="UniProtKB-UniRule"/>
</dbReference>
<protein>
    <submittedName>
        <fullName evidence="4">Uncharacterized protein</fullName>
    </submittedName>
</protein>
<reference evidence="4" key="1">
    <citation type="submission" date="2022-03" db="EMBL/GenBank/DDBJ databases">
        <authorList>
            <person name="Sayadi A."/>
        </authorList>
    </citation>
    <scope>NUCLEOTIDE SEQUENCE</scope>
</reference>
<evidence type="ECO:0000256" key="1">
    <source>
        <dbReference type="ARBA" id="ARBA00022460"/>
    </source>
</evidence>
<dbReference type="Pfam" id="PF00379">
    <property type="entry name" value="Chitin_bind_4"/>
    <property type="match status" value="1"/>
</dbReference>
<evidence type="ECO:0000313" key="5">
    <source>
        <dbReference type="Proteomes" id="UP001152888"/>
    </source>
</evidence>
<dbReference type="EMBL" id="CAKOFQ010007333">
    <property type="protein sequence ID" value="CAH1998508.1"/>
    <property type="molecule type" value="Genomic_DNA"/>
</dbReference>
<evidence type="ECO:0000256" key="3">
    <source>
        <dbReference type="SAM" id="MobiDB-lite"/>
    </source>
</evidence>
<proteinExistence type="predicted"/>
<dbReference type="Proteomes" id="UP001152888">
    <property type="component" value="Unassembled WGS sequence"/>
</dbReference>
<comment type="caution">
    <text evidence="4">The sequence shown here is derived from an EMBL/GenBank/DDBJ whole genome shotgun (WGS) entry which is preliminary data.</text>
</comment>
<dbReference type="InterPro" id="IPR000618">
    <property type="entry name" value="Insect_cuticle"/>
</dbReference>
<feature type="compositionally biased region" description="Polar residues" evidence="3">
    <location>
        <begin position="204"/>
        <end position="217"/>
    </location>
</feature>
<feature type="region of interest" description="Disordered" evidence="3">
    <location>
        <begin position="202"/>
        <end position="221"/>
    </location>
</feature>
<dbReference type="PROSITE" id="PS00233">
    <property type="entry name" value="CHIT_BIND_RR_1"/>
    <property type="match status" value="1"/>
</dbReference>
<dbReference type="PROSITE" id="PS51155">
    <property type="entry name" value="CHIT_BIND_RR_2"/>
    <property type="match status" value="1"/>
</dbReference>
<dbReference type="OrthoDB" id="6382199at2759"/>
<dbReference type="PANTHER" id="PTHR12236">
    <property type="entry name" value="STRUCTURAL CONTITUENT OF CUTICLE"/>
    <property type="match status" value="1"/>
</dbReference>
<dbReference type="AlphaFoldDB" id="A0A9P0LS90"/>
<keyword evidence="5" id="KW-1185">Reference proteome</keyword>
<accession>A0A9P0LS90</accession>
<gene>
    <name evidence="4" type="ORF">ACAOBT_LOCUS24436</name>
</gene>
<keyword evidence="1 2" id="KW-0193">Cuticle</keyword>
<sequence length="355" mass="39356">MQNFALENIGMVSKVSSVAISVFLLFLCTPFEVRSDNVQERGPILFPRNEGDEEADGNTSNVVRVSKNDIAVVEATTYQKVKKKHAIHDNTAQMKKNYAFSYNVVDSATGDDFSHSQVHTAQKTKGEYRVKLPDGRVQIVKYTADKNGYKADVRYEEGGSAKTLHEESNGHPNKIPMTATVQLQLLPSNSIHRAYYQDARRTDTGSSFTTAHPSVSRPTHVPAYHPVQLHGLGAHKGRQDEQVADRLDVEMYTSNAKDYRMRYYPIPRNAPSLHHTELKEYPNIVISPDVISYAESGIVIPVTNHNDNNLVEFVATPTPVPTPTPTAFLVLDHHGQIVDTYRLVAPSTAASSVAS</sequence>
<name>A0A9P0LS90_ACAOB</name>
<dbReference type="InterPro" id="IPR031311">
    <property type="entry name" value="CHIT_BIND_RR_consensus"/>
</dbReference>
<dbReference type="InterPro" id="IPR051217">
    <property type="entry name" value="Insect_Cuticle_Struc_Prot"/>
</dbReference>
<evidence type="ECO:0000313" key="4">
    <source>
        <dbReference type="EMBL" id="CAH1998508.1"/>
    </source>
</evidence>
<evidence type="ECO:0000256" key="2">
    <source>
        <dbReference type="PROSITE-ProRule" id="PRU00497"/>
    </source>
</evidence>
<dbReference type="PANTHER" id="PTHR12236:SF79">
    <property type="entry name" value="CUTICULAR PROTEIN 50CB-RELATED"/>
    <property type="match status" value="1"/>
</dbReference>
<organism evidence="4 5">
    <name type="scientific">Acanthoscelides obtectus</name>
    <name type="common">Bean weevil</name>
    <name type="synonym">Bruchus obtectus</name>
    <dbReference type="NCBI Taxonomy" id="200917"/>
    <lineage>
        <taxon>Eukaryota</taxon>
        <taxon>Metazoa</taxon>
        <taxon>Ecdysozoa</taxon>
        <taxon>Arthropoda</taxon>
        <taxon>Hexapoda</taxon>
        <taxon>Insecta</taxon>
        <taxon>Pterygota</taxon>
        <taxon>Neoptera</taxon>
        <taxon>Endopterygota</taxon>
        <taxon>Coleoptera</taxon>
        <taxon>Polyphaga</taxon>
        <taxon>Cucujiformia</taxon>
        <taxon>Chrysomeloidea</taxon>
        <taxon>Chrysomelidae</taxon>
        <taxon>Bruchinae</taxon>
        <taxon>Bruchini</taxon>
        <taxon>Acanthoscelides</taxon>
    </lineage>
</organism>